<dbReference type="PATRIC" id="fig|649747.3.peg.114"/>
<dbReference type="InterPro" id="IPR003010">
    <property type="entry name" value="C-N_Hydrolase"/>
</dbReference>
<dbReference type="eggNOG" id="COG0388">
    <property type="taxonomic scope" value="Bacteria"/>
</dbReference>
<name>U1XB88_ANEAE</name>
<gene>
    <name evidence="3" type="ORF">HMPREF0083_00126</name>
</gene>
<dbReference type="HOGENOM" id="CLU_030130_3_8_9"/>
<protein>
    <submittedName>
        <fullName evidence="3">Hydrolase, carbon-nitrogen family</fullName>
    </submittedName>
</protein>
<dbReference type="Proteomes" id="UP000016511">
    <property type="component" value="Unassembled WGS sequence"/>
</dbReference>
<organism evidence="3 4">
    <name type="scientific">Aneurinibacillus aneurinilyticus ATCC 12856</name>
    <dbReference type="NCBI Taxonomy" id="649747"/>
    <lineage>
        <taxon>Bacteria</taxon>
        <taxon>Bacillati</taxon>
        <taxon>Bacillota</taxon>
        <taxon>Bacilli</taxon>
        <taxon>Bacillales</taxon>
        <taxon>Paenibacillaceae</taxon>
        <taxon>Aneurinibacillus group</taxon>
        <taxon>Aneurinibacillus</taxon>
    </lineage>
</organism>
<comment type="caution">
    <text evidence="3">The sequence shown here is derived from an EMBL/GenBank/DDBJ whole genome shotgun (WGS) entry which is preliminary data.</text>
</comment>
<keyword evidence="1 3" id="KW-0378">Hydrolase</keyword>
<dbReference type="AlphaFoldDB" id="U1XB88"/>
<dbReference type="PANTHER" id="PTHR43674">
    <property type="entry name" value="NITRILASE C965.09-RELATED"/>
    <property type="match status" value="1"/>
</dbReference>
<sequence length="269" mass="31012">MCKKERRDTVVQLSIAQIETKLHDKKFNLEKIEHFLCEAKQKNSDLVLFPELSLTGYSIGPWLKEAAEARDGQSITYLKNLCKKWSINTLLSFPEIYQQQYFISAAFISDNGEIEAVYRKTHLYDEEQVYFTPGHEIPVFNTKFGVIGMMSCFDLEFPEVARILSKKGADLILIPTSNMAPYTEHQRLYTQCRAMENEIPLALCNRIGVEGRHHFMGESVFVDAQGETHLLLSDQEELHTIPVLLMKGTDPKLNYILDNQPHLYKQLYS</sequence>
<dbReference type="Pfam" id="PF00795">
    <property type="entry name" value="CN_hydrolase"/>
    <property type="match status" value="1"/>
</dbReference>
<dbReference type="InterPro" id="IPR050345">
    <property type="entry name" value="Aliph_Amidase/BUP"/>
</dbReference>
<feature type="domain" description="CN hydrolase" evidence="2">
    <location>
        <begin position="11"/>
        <end position="245"/>
    </location>
</feature>
<evidence type="ECO:0000313" key="4">
    <source>
        <dbReference type="Proteomes" id="UP000016511"/>
    </source>
</evidence>
<reference evidence="3 4" key="1">
    <citation type="submission" date="2013-08" db="EMBL/GenBank/DDBJ databases">
        <authorList>
            <person name="Weinstock G."/>
            <person name="Sodergren E."/>
            <person name="Wylie T."/>
            <person name="Fulton L."/>
            <person name="Fulton R."/>
            <person name="Fronick C."/>
            <person name="O'Laughlin M."/>
            <person name="Godfrey J."/>
            <person name="Miner T."/>
            <person name="Herter B."/>
            <person name="Appelbaum E."/>
            <person name="Cordes M."/>
            <person name="Lek S."/>
            <person name="Wollam A."/>
            <person name="Pepin K.H."/>
            <person name="Palsikar V.B."/>
            <person name="Mitreva M."/>
            <person name="Wilson R.K."/>
        </authorList>
    </citation>
    <scope>NUCLEOTIDE SEQUENCE [LARGE SCALE GENOMIC DNA]</scope>
    <source>
        <strain evidence="3 4">ATCC 12856</strain>
    </source>
</reference>
<dbReference type="Gene3D" id="3.60.110.10">
    <property type="entry name" value="Carbon-nitrogen hydrolase"/>
    <property type="match status" value="1"/>
</dbReference>
<evidence type="ECO:0000256" key="1">
    <source>
        <dbReference type="ARBA" id="ARBA00022801"/>
    </source>
</evidence>
<dbReference type="InterPro" id="IPR036526">
    <property type="entry name" value="C-N_Hydrolase_sf"/>
</dbReference>
<accession>U1XB88</accession>
<dbReference type="EMBL" id="AWSJ01000010">
    <property type="protein sequence ID" value="ERI11798.1"/>
    <property type="molecule type" value="Genomic_DNA"/>
</dbReference>
<dbReference type="PANTHER" id="PTHR43674:SF16">
    <property type="entry name" value="CARBON-NITROGEN FAMILY, PUTATIVE (AFU_ORTHOLOGUE AFUA_5G02350)-RELATED"/>
    <property type="match status" value="1"/>
</dbReference>
<dbReference type="PROSITE" id="PS50263">
    <property type="entry name" value="CN_HYDROLASE"/>
    <property type="match status" value="1"/>
</dbReference>
<evidence type="ECO:0000259" key="2">
    <source>
        <dbReference type="PROSITE" id="PS50263"/>
    </source>
</evidence>
<proteinExistence type="predicted"/>
<evidence type="ECO:0000313" key="3">
    <source>
        <dbReference type="EMBL" id="ERI11798.1"/>
    </source>
</evidence>
<dbReference type="STRING" id="649747.HMPREF0083_00126"/>
<dbReference type="CDD" id="cd07197">
    <property type="entry name" value="nitrilase"/>
    <property type="match status" value="1"/>
</dbReference>
<dbReference type="SUPFAM" id="SSF56317">
    <property type="entry name" value="Carbon-nitrogen hydrolase"/>
    <property type="match status" value="1"/>
</dbReference>
<keyword evidence="4" id="KW-1185">Reference proteome</keyword>
<dbReference type="GO" id="GO:0016811">
    <property type="term" value="F:hydrolase activity, acting on carbon-nitrogen (but not peptide) bonds, in linear amides"/>
    <property type="evidence" value="ECO:0007669"/>
    <property type="project" value="TreeGrafter"/>
</dbReference>